<dbReference type="HOGENOM" id="CLU_030558_0_1_4"/>
<proteinExistence type="inferred from homology"/>
<feature type="active site" evidence="7">
    <location>
        <position position="223"/>
    </location>
</feature>
<dbReference type="NCBIfam" id="TIGR00128">
    <property type="entry name" value="fabD"/>
    <property type="match status" value="1"/>
</dbReference>
<feature type="domain" description="Malonyl-CoA:ACP transacylase (MAT)" evidence="8">
    <location>
        <begin position="26"/>
        <end position="328"/>
    </location>
</feature>
<dbReference type="InterPro" id="IPR024925">
    <property type="entry name" value="Malonyl_CoA-ACP_transAc"/>
</dbReference>
<keyword evidence="10" id="KW-1185">Reference proteome</keyword>
<dbReference type="InterPro" id="IPR016036">
    <property type="entry name" value="Malonyl_transacylase_ACP-bd"/>
</dbReference>
<dbReference type="PANTHER" id="PTHR42681:SF1">
    <property type="entry name" value="MALONYL-COA-ACYL CARRIER PROTEIN TRANSACYLASE, MITOCHONDRIAL"/>
    <property type="match status" value="1"/>
</dbReference>
<dbReference type="FunFam" id="3.30.70.250:FF:000001">
    <property type="entry name" value="Malonyl CoA-acyl carrier protein transacylase"/>
    <property type="match status" value="1"/>
</dbReference>
<dbReference type="Gene3D" id="3.30.70.250">
    <property type="entry name" value="Malonyl-CoA ACP transacylase, ACP-binding"/>
    <property type="match status" value="1"/>
</dbReference>
<gene>
    <name evidence="9" type="ordered locus">Daci_5271</name>
</gene>
<dbReference type="PANTHER" id="PTHR42681">
    <property type="entry name" value="MALONYL-COA-ACYL CARRIER PROTEIN TRANSACYLASE, MITOCHONDRIAL"/>
    <property type="match status" value="1"/>
</dbReference>
<feature type="active site" evidence="7">
    <location>
        <position position="110"/>
    </location>
</feature>
<dbReference type="SUPFAM" id="SSF52151">
    <property type="entry name" value="FabD/lysophospholipase-like"/>
    <property type="match status" value="1"/>
</dbReference>
<evidence type="ECO:0000313" key="9">
    <source>
        <dbReference type="EMBL" id="ABX37900.1"/>
    </source>
</evidence>
<dbReference type="STRING" id="398578.Daci_5271"/>
<keyword evidence="4 6" id="KW-0012">Acyltransferase</keyword>
<dbReference type="SMART" id="SM00827">
    <property type="entry name" value="PKS_AT"/>
    <property type="match status" value="1"/>
</dbReference>
<dbReference type="InterPro" id="IPR016035">
    <property type="entry name" value="Acyl_Trfase/lysoPLipase"/>
</dbReference>
<evidence type="ECO:0000256" key="2">
    <source>
        <dbReference type="ARBA" id="ARBA00018953"/>
    </source>
</evidence>
<organism evidence="9 10">
    <name type="scientific">Delftia acidovorans (strain DSM 14801 / SPH-1)</name>
    <dbReference type="NCBI Taxonomy" id="398578"/>
    <lineage>
        <taxon>Bacteria</taxon>
        <taxon>Pseudomonadati</taxon>
        <taxon>Pseudomonadota</taxon>
        <taxon>Betaproteobacteria</taxon>
        <taxon>Burkholderiales</taxon>
        <taxon>Comamonadaceae</taxon>
        <taxon>Delftia</taxon>
    </lineage>
</organism>
<dbReference type="eggNOG" id="COG0331">
    <property type="taxonomic scope" value="Bacteria"/>
</dbReference>
<dbReference type="InterPro" id="IPR014043">
    <property type="entry name" value="Acyl_transferase_dom"/>
</dbReference>
<dbReference type="Gene3D" id="3.40.366.10">
    <property type="entry name" value="Malonyl-Coenzyme A Acyl Carrier Protein, domain 2"/>
    <property type="match status" value="1"/>
</dbReference>
<dbReference type="Pfam" id="PF00698">
    <property type="entry name" value="Acyl_transf_1"/>
    <property type="match status" value="1"/>
</dbReference>
<evidence type="ECO:0000256" key="6">
    <source>
        <dbReference type="PIRNR" id="PIRNR000446"/>
    </source>
</evidence>
<reference evidence="9 10" key="1">
    <citation type="journal article" date="2004" name="Appl. Environ. Microbiol.">
        <title>Mineralization of individual congeners of linear alkylbenzenesulfonate by defined pairs of heterotrophic bacteria.</title>
        <authorList>
            <person name="Schleheck D."/>
            <person name="Knepper T.P."/>
            <person name="Fischer K."/>
            <person name="Cook A.M."/>
        </authorList>
    </citation>
    <scope>NUCLEOTIDE SEQUENCE [LARGE SCALE GENOMIC DNA]</scope>
    <source>
        <strain evidence="10">DSM 14801 / SPH-1</strain>
    </source>
</reference>
<comment type="similarity">
    <text evidence="6">Belongs to the fabD family.</text>
</comment>
<evidence type="ECO:0000256" key="5">
    <source>
        <dbReference type="ARBA" id="ARBA00048462"/>
    </source>
</evidence>
<evidence type="ECO:0000256" key="4">
    <source>
        <dbReference type="ARBA" id="ARBA00023315"/>
    </source>
</evidence>
<evidence type="ECO:0000313" key="10">
    <source>
        <dbReference type="Proteomes" id="UP000000784"/>
    </source>
</evidence>
<evidence type="ECO:0000259" key="8">
    <source>
        <dbReference type="SMART" id="SM00827"/>
    </source>
</evidence>
<comment type="catalytic activity">
    <reaction evidence="5 6">
        <text>holo-[ACP] + malonyl-CoA = malonyl-[ACP] + CoA</text>
        <dbReference type="Rhea" id="RHEA:41792"/>
        <dbReference type="Rhea" id="RHEA-COMP:9623"/>
        <dbReference type="Rhea" id="RHEA-COMP:9685"/>
        <dbReference type="ChEBI" id="CHEBI:57287"/>
        <dbReference type="ChEBI" id="CHEBI:57384"/>
        <dbReference type="ChEBI" id="CHEBI:64479"/>
        <dbReference type="ChEBI" id="CHEBI:78449"/>
        <dbReference type="EC" id="2.3.1.39"/>
    </reaction>
</comment>
<dbReference type="InterPro" id="IPR050858">
    <property type="entry name" value="Mal-CoA-ACP_Trans/PKS_FabD"/>
</dbReference>
<name>A9BNK5_DELAS</name>
<dbReference type="GO" id="GO:0006633">
    <property type="term" value="P:fatty acid biosynthetic process"/>
    <property type="evidence" value="ECO:0007669"/>
    <property type="project" value="TreeGrafter"/>
</dbReference>
<keyword evidence="3 6" id="KW-0808">Transferase</keyword>
<evidence type="ECO:0000256" key="7">
    <source>
        <dbReference type="PIRSR" id="PIRSR000446-1"/>
    </source>
</evidence>
<dbReference type="EMBL" id="CP000884">
    <property type="protein sequence ID" value="ABX37900.1"/>
    <property type="molecule type" value="Genomic_DNA"/>
</dbReference>
<dbReference type="GO" id="GO:0005829">
    <property type="term" value="C:cytosol"/>
    <property type="evidence" value="ECO:0007669"/>
    <property type="project" value="TreeGrafter"/>
</dbReference>
<dbReference type="GO" id="GO:0004314">
    <property type="term" value="F:[acyl-carrier-protein] S-malonyltransferase activity"/>
    <property type="evidence" value="ECO:0007669"/>
    <property type="project" value="UniProtKB-EC"/>
</dbReference>
<dbReference type="KEGG" id="dac:Daci_5271"/>
<dbReference type="Proteomes" id="UP000000784">
    <property type="component" value="Chromosome"/>
</dbReference>
<accession>A9BNK5</accession>
<protein>
    <recommendedName>
        <fullName evidence="2 6">Malonyl CoA-acyl carrier protein transacylase</fullName>
        <ecNumber evidence="1 6">2.3.1.39</ecNumber>
    </recommendedName>
</protein>
<evidence type="ECO:0000256" key="1">
    <source>
        <dbReference type="ARBA" id="ARBA00013258"/>
    </source>
</evidence>
<dbReference type="SUPFAM" id="SSF55048">
    <property type="entry name" value="Probable ACP-binding domain of malonyl-CoA ACP transacylase"/>
    <property type="match status" value="1"/>
</dbReference>
<dbReference type="InterPro" id="IPR004410">
    <property type="entry name" value="Malonyl_CoA-ACP_transAc_FabD"/>
</dbReference>
<sequence length="333" mass="34104">MRDACLSAGSHGAAFIFENMKKFAFVFPGQGSQSVGMLDGWGDHPVVAQTLAEASEALGENIGQLIQQGPKEALALTTNTQPVMLVAGVAAWRVWQAEGGALPDAVAGHSLGEYSALVASGVLTLSQAAPLVRLRAAAMQEAVPVGTGAMAAILGLDADKVRAGCAEVTAALGGAEVVEAVNFNDPSQTVIAGSKAAVEKACEALKAAGAKRALPLPVSAPFHSSLMKPAAEKLKAALAATALAAPQIPVLNNIDVAVEQDADAIRDALYRQAFGPVRWVECVQAMKARGIVHLVECGPGKVLMGLTKRIDADLTAAALYDPATLADVKESLA</sequence>
<dbReference type="PIRSF" id="PIRSF000446">
    <property type="entry name" value="Mct"/>
    <property type="match status" value="1"/>
</dbReference>
<dbReference type="AlphaFoldDB" id="A9BNK5"/>
<evidence type="ECO:0000256" key="3">
    <source>
        <dbReference type="ARBA" id="ARBA00022679"/>
    </source>
</evidence>
<dbReference type="EC" id="2.3.1.39" evidence="1 6"/>
<dbReference type="InterPro" id="IPR001227">
    <property type="entry name" value="Ac_transferase_dom_sf"/>
</dbReference>
<reference evidence="10" key="2">
    <citation type="submission" date="2007-11" db="EMBL/GenBank/DDBJ databases">
        <title>Complete sequence of Delftia acidovorans DSM 14801 / SPH-1.</title>
        <authorList>
            <person name="Copeland A."/>
            <person name="Lucas S."/>
            <person name="Lapidus A."/>
            <person name="Barry K."/>
            <person name="Glavina del Rio T."/>
            <person name="Dalin E."/>
            <person name="Tice H."/>
            <person name="Pitluck S."/>
            <person name="Lowry S."/>
            <person name="Clum A."/>
            <person name="Schmutz J."/>
            <person name="Larimer F."/>
            <person name="Land M."/>
            <person name="Hauser L."/>
            <person name="Kyrpides N."/>
            <person name="Kim E."/>
            <person name="Schleheck D."/>
            <person name="Richardson P."/>
        </authorList>
    </citation>
    <scope>NUCLEOTIDE SEQUENCE [LARGE SCALE GENOMIC DNA]</scope>
    <source>
        <strain evidence="10">DSM 14801 / SPH-1</strain>
    </source>
</reference>